<dbReference type="InterPro" id="IPR009081">
    <property type="entry name" value="PP-bd_ACP"/>
</dbReference>
<feature type="binding site" evidence="5">
    <location>
        <begin position="886"/>
        <end position="888"/>
    </location>
    <ligand>
        <name>NADP(+)</name>
        <dbReference type="ChEBI" id="CHEBI:58349"/>
    </ligand>
</feature>
<dbReference type="PANTHER" id="PTHR43272:SF33">
    <property type="entry name" value="AMP-BINDING DOMAIN-CONTAINING PROTEIN-RELATED"/>
    <property type="match status" value="1"/>
</dbReference>
<dbReference type="InterPro" id="IPR046407">
    <property type="entry name" value="CAR"/>
</dbReference>
<dbReference type="GO" id="GO:0017000">
    <property type="term" value="P:antibiotic biosynthetic process"/>
    <property type="evidence" value="ECO:0007669"/>
    <property type="project" value="UniProtKB-ARBA"/>
</dbReference>
<feature type="binding site" evidence="5">
    <location>
        <position position="926"/>
    </location>
    <ligand>
        <name>NADP(+)</name>
        <dbReference type="ChEBI" id="CHEBI:58349"/>
    </ligand>
</feature>
<gene>
    <name evidence="5" type="primary">car</name>
    <name evidence="7" type="ORF">AOB60_26380</name>
</gene>
<evidence type="ECO:0000256" key="4">
    <source>
        <dbReference type="ARBA" id="ARBA00022840"/>
    </source>
</evidence>
<name>A0A2N8P9Q2_STRNR</name>
<keyword evidence="4 5" id="KW-0067">ATP-binding</keyword>
<dbReference type="Pfam" id="PF00501">
    <property type="entry name" value="AMP-binding"/>
    <property type="match status" value="1"/>
</dbReference>
<dbReference type="GO" id="GO:0016620">
    <property type="term" value="F:oxidoreductase activity, acting on the aldehyde or oxo group of donors, NAD or NADP as acceptor"/>
    <property type="evidence" value="ECO:0007669"/>
    <property type="project" value="UniProtKB-UniRule"/>
</dbReference>
<keyword evidence="3 5" id="KW-0547">Nucleotide-binding</keyword>
<dbReference type="InterPro" id="IPR020806">
    <property type="entry name" value="PKS_PP-bd"/>
</dbReference>
<dbReference type="HAMAP" id="MF_02247">
    <property type="entry name" value="Carbox_acid_reduct"/>
    <property type="match status" value="1"/>
</dbReference>
<dbReference type="PROSITE" id="PS00455">
    <property type="entry name" value="AMP_BINDING"/>
    <property type="match status" value="1"/>
</dbReference>
<dbReference type="NCBIfam" id="TIGR01746">
    <property type="entry name" value="Thioester-redct"/>
    <property type="match status" value="1"/>
</dbReference>
<evidence type="ECO:0000259" key="6">
    <source>
        <dbReference type="PROSITE" id="PS50075"/>
    </source>
</evidence>
<feature type="binding site" evidence="5">
    <location>
        <position position="426"/>
    </location>
    <ligand>
        <name>AMP</name>
        <dbReference type="ChEBI" id="CHEBI:456215"/>
    </ligand>
</feature>
<reference evidence="8" key="1">
    <citation type="submission" date="2015-09" db="EMBL/GenBank/DDBJ databases">
        <authorList>
            <person name="Graham D.E."/>
            <person name="Mahan K.M."/>
            <person name="Klingeman D.M."/>
            <person name="Fida T."/>
            <person name="Giannone R.J."/>
            <person name="Hettich R.L."/>
            <person name="Parry R.J."/>
            <person name="Spain J.C."/>
        </authorList>
    </citation>
    <scope>NUCLEOTIDE SEQUENCE [LARGE SCALE GENOMIC DNA]</scope>
    <source>
        <strain evidence="8">JCM 4701</strain>
    </source>
</reference>
<dbReference type="InterPro" id="IPR020845">
    <property type="entry name" value="AMP-binding_CS"/>
</dbReference>
<keyword evidence="1 5" id="KW-0596">Phosphopantetheine</keyword>
<protein>
    <recommendedName>
        <fullName evidence="5">Carboxylic acid reductase</fullName>
        <shortName evidence="5">CAR</shortName>
        <ecNumber evidence="5">1.2.1.-</ecNumber>
    </recommendedName>
    <alternativeName>
        <fullName evidence="5">ATP/NADPH-dependent carboxylic acid reductase</fullName>
    </alternativeName>
</protein>
<dbReference type="EC" id="1.2.1.-" evidence="5"/>
<dbReference type="CDD" id="cd05235">
    <property type="entry name" value="SDR_e1"/>
    <property type="match status" value="1"/>
</dbReference>
<dbReference type="RefSeq" id="WP_102925360.1">
    <property type="nucleotide sequence ID" value="NZ_LJSN01000003.1"/>
</dbReference>
<dbReference type="Gene3D" id="3.40.50.720">
    <property type="entry name" value="NAD(P)-binding Rossmann-like Domain"/>
    <property type="match status" value="1"/>
</dbReference>
<evidence type="ECO:0000313" key="7">
    <source>
        <dbReference type="EMBL" id="PNE37763.1"/>
    </source>
</evidence>
<dbReference type="PANTHER" id="PTHR43272">
    <property type="entry name" value="LONG-CHAIN-FATTY-ACID--COA LIGASE"/>
    <property type="match status" value="1"/>
</dbReference>
<comment type="caution">
    <text evidence="7">The sequence shown here is derived from an EMBL/GenBank/DDBJ whole genome shotgun (WGS) entry which is preliminary data.</text>
</comment>
<feature type="binding site" evidence="5">
    <location>
        <position position="829"/>
    </location>
    <ligand>
        <name>NADP(+)</name>
        <dbReference type="ChEBI" id="CHEBI:58349"/>
    </ligand>
</feature>
<feature type="binding site" evidence="5">
    <location>
        <begin position="792"/>
        <end position="795"/>
    </location>
    <ligand>
        <name>NADP(+)</name>
        <dbReference type="ChEBI" id="CHEBI:58349"/>
    </ligand>
</feature>
<evidence type="ECO:0000256" key="5">
    <source>
        <dbReference type="HAMAP-Rule" id="MF_02247"/>
    </source>
</evidence>
<dbReference type="Gene3D" id="1.10.1200.10">
    <property type="entry name" value="ACP-like"/>
    <property type="match status" value="1"/>
</dbReference>
<dbReference type="InterPro" id="IPR036291">
    <property type="entry name" value="NAD(P)-bd_dom_sf"/>
</dbReference>
<comment type="similarity">
    <text evidence="5">Belongs to the ATP-dependent AMP-binding enzyme family. Carboxylic acid reductase subfamily.</text>
</comment>
<keyword evidence="5" id="KW-0560">Oxidoreductase</keyword>
<dbReference type="AlphaFoldDB" id="A0A2N8P9Q2"/>
<dbReference type="Pfam" id="PF00550">
    <property type="entry name" value="PP-binding"/>
    <property type="match status" value="1"/>
</dbReference>
<comment type="caution">
    <text evidence="5">Lacks conserved residue(s) required for the propagation of feature annotation.</text>
</comment>
<comment type="domain">
    <text evidence="5">The N-terminal domain likely catalyzes substrate activation by formation of an initial acyl-AMP intermediate, the central region contains the phosphopantetheine attachment site, and the C-terminal domain catalyzes the reduction by NADPH of the intermediate thioester formed from the attack of the phosphopantetheine thiol at the carbonyl carbon of acyl-AMP.</text>
</comment>
<feature type="binding site" evidence="5">
    <location>
        <position position="988"/>
    </location>
    <ligand>
        <name>NADP(+)</name>
        <dbReference type="ChEBI" id="CHEBI:58349"/>
    </ligand>
</feature>
<dbReference type="InterPro" id="IPR036736">
    <property type="entry name" value="ACP-like_sf"/>
</dbReference>
<keyword evidence="8" id="KW-1185">Reference proteome</keyword>
<feature type="binding site" evidence="5">
    <location>
        <position position="961"/>
    </location>
    <ligand>
        <name>NADP(+)</name>
        <dbReference type="ChEBI" id="CHEBI:58349"/>
    </ligand>
</feature>
<feature type="domain" description="Carrier" evidence="6">
    <location>
        <begin position="659"/>
        <end position="734"/>
    </location>
</feature>
<dbReference type="InterPro" id="IPR000873">
    <property type="entry name" value="AMP-dep_synth/lig_dom"/>
</dbReference>
<feature type="binding site" evidence="5">
    <location>
        <position position="621"/>
    </location>
    <ligand>
        <name>AMP</name>
        <dbReference type="ChEBI" id="CHEBI:456215"/>
    </ligand>
</feature>
<dbReference type="GO" id="GO:0005524">
    <property type="term" value="F:ATP binding"/>
    <property type="evidence" value="ECO:0007669"/>
    <property type="project" value="UniProtKB-UniRule"/>
</dbReference>
<organism evidence="7 8">
    <name type="scientific">Streptomyces noursei</name>
    <name type="common">Streptomyces albulus</name>
    <dbReference type="NCBI Taxonomy" id="1971"/>
    <lineage>
        <taxon>Bacteria</taxon>
        <taxon>Bacillati</taxon>
        <taxon>Actinomycetota</taxon>
        <taxon>Actinomycetes</taxon>
        <taxon>Kitasatosporales</taxon>
        <taxon>Streptomycetaceae</taxon>
        <taxon>Streptomyces</taxon>
    </lineage>
</organism>
<dbReference type="SUPFAM" id="SSF47336">
    <property type="entry name" value="ACP-like"/>
    <property type="match status" value="1"/>
</dbReference>
<dbReference type="InterPro" id="IPR042099">
    <property type="entry name" value="ANL_N_sf"/>
</dbReference>
<keyword evidence="2 5" id="KW-0597">Phosphoprotein</keyword>
<feature type="binding site" evidence="5">
    <location>
        <position position="499"/>
    </location>
    <ligand>
        <name>AMP</name>
        <dbReference type="ChEBI" id="CHEBI:456215"/>
    </ligand>
</feature>
<evidence type="ECO:0000256" key="2">
    <source>
        <dbReference type="ARBA" id="ARBA00022553"/>
    </source>
</evidence>
<dbReference type="SUPFAM" id="SSF51735">
    <property type="entry name" value="NAD(P)-binding Rossmann-fold domains"/>
    <property type="match status" value="1"/>
</dbReference>
<comment type="function">
    <text evidence="5">Catalyzes the ATP- and NADPH-dependent reduction of carboxylic acids to the corresponding aldehydes.</text>
</comment>
<accession>A0A2N8P9Q2</accession>
<dbReference type="GO" id="GO:0004467">
    <property type="term" value="F:long-chain fatty acid-CoA ligase activity"/>
    <property type="evidence" value="ECO:0007669"/>
    <property type="project" value="TreeGrafter"/>
</dbReference>
<evidence type="ECO:0000256" key="3">
    <source>
        <dbReference type="ARBA" id="ARBA00022741"/>
    </source>
</evidence>
<proteinExistence type="inferred from homology"/>
<evidence type="ECO:0000313" key="8">
    <source>
        <dbReference type="Proteomes" id="UP000236047"/>
    </source>
</evidence>
<dbReference type="SUPFAM" id="SSF56801">
    <property type="entry name" value="Acetyl-CoA synthetase-like"/>
    <property type="match status" value="1"/>
</dbReference>
<feature type="binding site" evidence="5">
    <location>
        <position position="819"/>
    </location>
    <ligand>
        <name>NADP(+)</name>
        <dbReference type="ChEBI" id="CHEBI:58349"/>
    </ligand>
</feature>
<feature type="modified residue" description="O-(pantetheine 4'-phosphoryl)serine" evidence="5">
    <location>
        <position position="693"/>
    </location>
</feature>
<evidence type="ECO:0000256" key="1">
    <source>
        <dbReference type="ARBA" id="ARBA00022450"/>
    </source>
</evidence>
<feature type="binding site" evidence="5">
    <location>
        <position position="400"/>
    </location>
    <ligand>
        <name>AMP</name>
        <dbReference type="ChEBI" id="CHEBI:456215"/>
    </ligand>
</feature>
<dbReference type="EMBL" id="LJSN01000003">
    <property type="protein sequence ID" value="PNE37763.1"/>
    <property type="molecule type" value="Genomic_DNA"/>
</dbReference>
<feature type="binding site" evidence="5">
    <location>
        <position position="305"/>
    </location>
    <ligand>
        <name>AMP</name>
        <dbReference type="ChEBI" id="CHEBI:456215"/>
    </ligand>
</feature>
<dbReference type="SMART" id="SM00823">
    <property type="entry name" value="PKS_PP"/>
    <property type="match status" value="1"/>
</dbReference>
<dbReference type="InterPro" id="IPR010080">
    <property type="entry name" value="Thioester_reductase-like_dom"/>
</dbReference>
<dbReference type="Proteomes" id="UP000236047">
    <property type="component" value="Unassembled WGS sequence"/>
</dbReference>
<dbReference type="GO" id="GO:0031177">
    <property type="term" value="F:phosphopantetheine binding"/>
    <property type="evidence" value="ECO:0007669"/>
    <property type="project" value="UniProtKB-UniRule"/>
</dbReference>
<feature type="binding site" evidence="5">
    <location>
        <position position="965"/>
    </location>
    <ligand>
        <name>NADP(+)</name>
        <dbReference type="ChEBI" id="CHEBI:58349"/>
    </ligand>
</feature>
<comment type="catalytic activity">
    <reaction evidence="5">
        <text>a carboxylate + ATP + NADPH + H(+) = an aldehyde + AMP + diphosphate + NADP(+)</text>
        <dbReference type="Rhea" id="RHEA:50916"/>
        <dbReference type="ChEBI" id="CHEBI:15378"/>
        <dbReference type="ChEBI" id="CHEBI:17478"/>
        <dbReference type="ChEBI" id="CHEBI:29067"/>
        <dbReference type="ChEBI" id="CHEBI:30616"/>
        <dbReference type="ChEBI" id="CHEBI:33019"/>
        <dbReference type="ChEBI" id="CHEBI:57783"/>
        <dbReference type="ChEBI" id="CHEBI:58349"/>
        <dbReference type="ChEBI" id="CHEBI:456215"/>
    </reaction>
</comment>
<comment type="cofactor">
    <cofactor evidence="5">
        <name>pantetheine 4'-phosphate</name>
        <dbReference type="ChEBI" id="CHEBI:47942"/>
    </cofactor>
    <text evidence="5">Binds 1 phosphopantetheine covalently.</text>
</comment>
<dbReference type="Pfam" id="PF07993">
    <property type="entry name" value="NAD_binding_4"/>
    <property type="match status" value="1"/>
</dbReference>
<dbReference type="InterPro" id="IPR013120">
    <property type="entry name" value="FAR_NAD-bd"/>
</dbReference>
<dbReference type="PROSITE" id="PS50075">
    <property type="entry name" value="CARRIER"/>
    <property type="match status" value="1"/>
</dbReference>
<dbReference type="Gene3D" id="3.40.50.12780">
    <property type="entry name" value="N-terminal domain of ligase-like"/>
    <property type="match status" value="1"/>
</dbReference>
<dbReference type="GO" id="GO:0050661">
    <property type="term" value="F:NADP binding"/>
    <property type="evidence" value="ECO:0007669"/>
    <property type="project" value="UniProtKB-UniRule"/>
</dbReference>
<sequence>MGNTSQSNATRTQLEAHRKRRIAELLSAEPGLVDLKPLPEVFEATAERGLRLSEIIKRTLAGYADRPALGERAKEFVPVAGRTEMRLLPHFRTLTYSELWLRLSAVAADWYHHPEHPLRAGDFVAVLGFAGTDYTTVDLACSQVGAVAVPLHSNSTVAHIRPLVTEAAPRIFATSAERLEMVAEALTGDTSVRRLIVFDYHPELDEHREHMAAARRRLAEAGSPISLELLSHVIDCGRTSPPAPDLPQEDRAGETLSALIYTSGSTGSPKGVMYAESTVSLMWRPNWDPSYQFPVITANFFPQSHLVARRILATTLARGGTAYFVASSDLSTFLEDLALIRPTDLTVVPRVCEMLFQGYQSRLDQRAPRAELREADYTEVLAHFRDEVFGGRIVRILCGSAPLAPELVAFLESCLEVPFHNGYGTTETGFLMLDHRVQRPPVVDYKLVDVPELGYLTTDSPHPRGELLVKTRLITSGYYQRPELTAEVFDEEGFYRTGDIMAEIEPDNLVYIDRRNNVLKLSQGEFVALARLESVFATSPLVHQIYLYGNSSRAYLLAVVVPTHPAIQQASDRAALTSTISESLQRIAKEAKLNPYEIPRDLLIETEPFSQDNGLLSDSTKHIRPRLRERYGEQLERRYAELAEGQANELRGLRHDKSRPVVETVTRAVQALLGMPEGELNPSTRFTDLGGDSLSALSLSHLLRETFDAEVPVGTLIGPANSLRQIADHIEQLRSPSTERPTFTRVHGEHATAARAEDLTLDTFIDQDTLTAATSLPQPTDTPGTVLLTGANGYLGRFLCLEWLERLAPIGGTLICLVRGADNTAARRRLEQALDSGDAELQRRFGELATNGTLQVLAGDIGMANLGLTDQTWQQLAATVDLIVHPAALVNHVLPYRQLFGPNVVGTAELIRMALTTRLKPISYLSTVAVASHGAATLDEDIDIRVASPARPIDERHAGGYALSKWAGEVLLREAHDLCGLPVTVFRSDMILAHGRYTGQLNVPDTFTRLMLSLIATGIAPQSFYRTEDSGQQPRAHYDGLPGGFVASSVATLGDGTAGYRTFNVVNPHDDGISLDTVVDWLADSGTPIHRIEDYQEWHERFEAALRALPEKQRQHSLLPIVHAYREPATPLAGSVVPATRFQEAVRAAGIGSEKEIPHLSRPLIEKYLTDLRHLGLV</sequence>
<dbReference type="GO" id="GO:0016020">
    <property type="term" value="C:membrane"/>
    <property type="evidence" value="ECO:0007669"/>
    <property type="project" value="TreeGrafter"/>
</dbReference>
<keyword evidence="5" id="KW-0521">NADP</keyword>
<dbReference type="NCBIfam" id="NF041592">
    <property type="entry name" value="carboxyl_red"/>
    <property type="match status" value="1"/>
</dbReference>
<feature type="binding site" evidence="5">
    <location>
        <position position="520"/>
    </location>
    <ligand>
        <name>AMP</name>
        <dbReference type="ChEBI" id="CHEBI:456215"/>
    </ligand>
</feature>